<dbReference type="AlphaFoldDB" id="A0A0S4JP09"/>
<sequence length="941" mass="103504">MQERMPARPGKKRGRSPILSSSELSHPHNAVPIRLLTKRRNGTESLPQQSSTTVDRPHWSEHVPIGSVSKLARPCARTKLRVSERLPVVVRSASHATDVGVSSNVFEFLDETDLLTTKEGVMISPPPPSTTAKKGAAAVAADGIWYTDPTPAFVTSSENLRSQRAPLSSIPYDPDDEDYNWCLAHGDAAAASSSSEDSDGNSKMATRTRRAPAAARGRRRDTAAPEKPHERYQTRHSTQLSCGAAKVRAAPQSDERNEPPPELEDSVLSSLATLFGDRATMFPFQTDWNTSTPIQAAYLLKAMTLVFSTLERTYASELLQLVTSQLSRPTNDFDAPASKSSGGDDATFIQRQQQPSCPRCGVCGGVVFPALEKHGDVYCDCGRGLQIHAYCKSILSEFITPHDDDDVCSNDNIFVKGGDEMRLGVLMCSPCWLEAHMLEEGRPPEPPLGSKARCCSTTDVNCRICGQFLLPNMRPRDPVDEAGAVSQDFCVAPFVPALISFPGSGGQNNNDAPQAVHAVCAAANVSSQQYMEEDDALPFSPIDDSLNTCSSSSSLFPCSICNNDEAKWRRLGTSPAAGTPPSTCSPNNQQSPDTTLRRCSAPNCRRNVHVLCAAQENLLGASWFSPSDYDLPPPVAGTEVPLACYVLRPFCSLHRDFVGVQAPHSILSAFPSRQYTVADDRHPSRGGSVQKRLTLHQKAASLALSSLKLAMDPLERSDNHDDDDGGSLVRDLLPESLFVAPANKESNATSWEHRRPPHEMSRALSAVTQLMCVLCTRWVAKRQQTVDSARKLLAEIQEAQTHEAQEPNPRLRYLAQTARKKKLLLEEKETVQHLLRKVSRDEYVLSQHVSLIPELHDFLSDILDGTPFHCERLDFAPGEELRRMRWNREGNSNQQLTVVLKTQLFMSLQKISALTRLVQSRSEKEHELVELRVKALMNGLL</sequence>
<dbReference type="EMBL" id="CYKH01001951">
    <property type="protein sequence ID" value="CUG91667.1"/>
    <property type="molecule type" value="Genomic_DNA"/>
</dbReference>
<proteinExistence type="predicted"/>
<feature type="region of interest" description="Disordered" evidence="1">
    <location>
        <begin position="1"/>
        <end position="60"/>
    </location>
</feature>
<feature type="region of interest" description="Disordered" evidence="1">
    <location>
        <begin position="189"/>
        <end position="266"/>
    </location>
</feature>
<dbReference type="Proteomes" id="UP000051952">
    <property type="component" value="Unassembled WGS sequence"/>
</dbReference>
<accession>A0A0S4JP09</accession>
<keyword evidence="3" id="KW-1185">Reference proteome</keyword>
<dbReference type="VEuPathDB" id="TriTrypDB:BSAL_33225"/>
<evidence type="ECO:0000313" key="2">
    <source>
        <dbReference type="EMBL" id="CUG91667.1"/>
    </source>
</evidence>
<evidence type="ECO:0000256" key="1">
    <source>
        <dbReference type="SAM" id="MobiDB-lite"/>
    </source>
</evidence>
<name>A0A0S4JP09_BODSA</name>
<protein>
    <submittedName>
        <fullName evidence="2">Uncharacterized protein</fullName>
    </submittedName>
</protein>
<evidence type="ECO:0000313" key="3">
    <source>
        <dbReference type="Proteomes" id="UP000051952"/>
    </source>
</evidence>
<organism evidence="2 3">
    <name type="scientific">Bodo saltans</name>
    <name type="common">Flagellated protozoan</name>
    <dbReference type="NCBI Taxonomy" id="75058"/>
    <lineage>
        <taxon>Eukaryota</taxon>
        <taxon>Discoba</taxon>
        <taxon>Euglenozoa</taxon>
        <taxon>Kinetoplastea</taxon>
        <taxon>Metakinetoplastina</taxon>
        <taxon>Eubodonida</taxon>
        <taxon>Bodonidae</taxon>
        <taxon>Bodo</taxon>
    </lineage>
</organism>
<gene>
    <name evidence="2" type="ORF">BSAL_33225</name>
</gene>
<feature type="region of interest" description="Disordered" evidence="1">
    <location>
        <begin position="572"/>
        <end position="596"/>
    </location>
</feature>
<reference evidence="3" key="1">
    <citation type="submission" date="2015-09" db="EMBL/GenBank/DDBJ databases">
        <authorList>
            <consortium name="Pathogen Informatics"/>
        </authorList>
    </citation>
    <scope>NUCLEOTIDE SEQUENCE [LARGE SCALE GENOMIC DNA]</scope>
    <source>
        <strain evidence="3">Lake Konstanz</strain>
    </source>
</reference>
<feature type="compositionally biased region" description="Basic and acidic residues" evidence="1">
    <location>
        <begin position="220"/>
        <end position="233"/>
    </location>
</feature>
<feature type="compositionally biased region" description="Polar residues" evidence="1">
    <location>
        <begin position="43"/>
        <end position="54"/>
    </location>
</feature>
<feature type="compositionally biased region" description="Polar residues" evidence="1">
    <location>
        <begin position="580"/>
        <end position="594"/>
    </location>
</feature>